<dbReference type="OrthoDB" id="9802264at2"/>
<evidence type="ECO:0000313" key="5">
    <source>
        <dbReference type="Proteomes" id="UP000239425"/>
    </source>
</evidence>
<keyword evidence="1" id="KW-0547">Nucleotide-binding</keyword>
<keyword evidence="5" id="KW-1185">Reference proteome</keyword>
<proteinExistence type="predicted"/>
<dbReference type="EMBL" id="PHHC01000096">
    <property type="protein sequence ID" value="PPE03514.1"/>
    <property type="molecule type" value="Genomic_DNA"/>
</dbReference>
<dbReference type="InterPro" id="IPR027417">
    <property type="entry name" value="P-loop_NTPase"/>
</dbReference>
<dbReference type="RefSeq" id="WP_104207031.1">
    <property type="nucleotide sequence ID" value="NZ_PHHC01000096.1"/>
</dbReference>
<dbReference type="PANTHER" id="PTHR43038:SF3">
    <property type="entry name" value="ABC TRANSPORTER G FAMILY MEMBER 20 ISOFORM X1"/>
    <property type="match status" value="1"/>
</dbReference>
<evidence type="ECO:0000259" key="3">
    <source>
        <dbReference type="PROSITE" id="PS50893"/>
    </source>
</evidence>
<evidence type="ECO:0000313" key="4">
    <source>
        <dbReference type="EMBL" id="PPE03514.1"/>
    </source>
</evidence>
<accession>A0A2S5R858</accession>
<dbReference type="PANTHER" id="PTHR43038">
    <property type="entry name" value="ATP-BINDING CASSETTE, SUB-FAMILY H, MEMBER 1"/>
    <property type="match status" value="1"/>
</dbReference>
<comment type="caution">
    <text evidence="4">The sequence shown here is derived from an EMBL/GenBank/DDBJ whole genome shotgun (WGS) entry which is preliminary data.</text>
</comment>
<reference evidence="4 5" key="1">
    <citation type="submission" date="2017-11" db="EMBL/GenBank/DDBJ databases">
        <title>Comparative genomic analysis of Holospora spp., intranuclear symbionts of paramecia.</title>
        <authorList>
            <person name="Garushyants S.K."/>
            <person name="Beliavskaya A."/>
            <person name="Malko D.B."/>
            <person name="Logacheva M.D."/>
            <person name="Rautian M.S."/>
            <person name="Gelfand M.S."/>
        </authorList>
    </citation>
    <scope>NUCLEOTIDE SEQUENCE [LARGE SCALE GENOMIC DNA]</scope>
    <source>
        <strain evidence="5">02AZ16</strain>
    </source>
</reference>
<protein>
    <submittedName>
        <fullName evidence="4">Arginine transport ATP-binding protein ArtM</fullName>
    </submittedName>
</protein>
<name>A0A2S5R858_9PROT</name>
<dbReference type="PROSITE" id="PS50893">
    <property type="entry name" value="ABC_TRANSPORTER_2"/>
    <property type="match status" value="1"/>
</dbReference>
<sequence length="218" mass="24917">MVSITNATKYFGNECVLHHLNLQISSIEIVGLAGSSGSGKSTLLRCIQGLEVLDEGVIKRPDHTGFMFQDFQLFPHMTVWENILYAPLREKKPQCTENAQELLHSLEIFSQKHIYPQRLSGGQKQRVALARALMMDPQLLLCDEPTSGLDRGNIRSVVQILKRVHEKGVILLIASHDLDFLCNLCHRILMMRYGKIILDVSPQQEGFREEHLYEFYQK</sequence>
<evidence type="ECO:0000256" key="2">
    <source>
        <dbReference type="ARBA" id="ARBA00022840"/>
    </source>
</evidence>
<dbReference type="Gene3D" id="3.40.50.300">
    <property type="entry name" value="P-loop containing nucleotide triphosphate hydrolases"/>
    <property type="match status" value="1"/>
</dbReference>
<dbReference type="InterPro" id="IPR017871">
    <property type="entry name" value="ABC_transporter-like_CS"/>
</dbReference>
<organism evidence="4 5">
    <name type="scientific">Holospora curviuscula</name>
    <dbReference type="NCBI Taxonomy" id="1082868"/>
    <lineage>
        <taxon>Bacteria</taxon>
        <taxon>Pseudomonadati</taxon>
        <taxon>Pseudomonadota</taxon>
        <taxon>Alphaproteobacteria</taxon>
        <taxon>Holosporales</taxon>
        <taxon>Holosporaceae</taxon>
        <taxon>Holospora</taxon>
    </lineage>
</organism>
<dbReference type="InterPro" id="IPR003593">
    <property type="entry name" value="AAA+_ATPase"/>
</dbReference>
<dbReference type="PROSITE" id="PS00211">
    <property type="entry name" value="ABC_TRANSPORTER_1"/>
    <property type="match status" value="1"/>
</dbReference>
<evidence type="ECO:0000256" key="1">
    <source>
        <dbReference type="ARBA" id="ARBA00022741"/>
    </source>
</evidence>
<dbReference type="GO" id="GO:0005524">
    <property type="term" value="F:ATP binding"/>
    <property type="evidence" value="ECO:0007669"/>
    <property type="project" value="UniProtKB-KW"/>
</dbReference>
<dbReference type="AlphaFoldDB" id="A0A2S5R858"/>
<dbReference type="GO" id="GO:0016887">
    <property type="term" value="F:ATP hydrolysis activity"/>
    <property type="evidence" value="ECO:0007669"/>
    <property type="project" value="InterPro"/>
</dbReference>
<keyword evidence="2 4" id="KW-0067">ATP-binding</keyword>
<dbReference type="Proteomes" id="UP000239425">
    <property type="component" value="Unassembled WGS sequence"/>
</dbReference>
<feature type="domain" description="ABC transporter" evidence="3">
    <location>
        <begin position="2"/>
        <end position="218"/>
    </location>
</feature>
<gene>
    <name evidence="4" type="ORF">HCUR_01057</name>
</gene>
<dbReference type="Pfam" id="PF00005">
    <property type="entry name" value="ABC_tran"/>
    <property type="match status" value="1"/>
</dbReference>
<dbReference type="SMART" id="SM00382">
    <property type="entry name" value="AAA"/>
    <property type="match status" value="1"/>
</dbReference>
<dbReference type="InterPro" id="IPR003439">
    <property type="entry name" value="ABC_transporter-like_ATP-bd"/>
</dbReference>
<dbReference type="SUPFAM" id="SSF52540">
    <property type="entry name" value="P-loop containing nucleoside triphosphate hydrolases"/>
    <property type="match status" value="1"/>
</dbReference>